<dbReference type="Pfam" id="PF11796">
    <property type="entry name" value="DUF3323"/>
    <property type="match status" value="1"/>
</dbReference>
<dbReference type="RefSeq" id="WP_045168525.1">
    <property type="nucleotide sequence ID" value="NZ_CP113865.1"/>
</dbReference>
<gene>
    <name evidence="3" type="ORF">OTK00_000112</name>
</gene>
<sequence>MTEDRIFYECVKYFSQKGFRRALELIYQKYRSLGRFSGRVILENPSEEEKEALSRYLRRVLRGDRLVIDVKDFAETKFQDTKFSGLDFKSVLSAVLKKEVITKKEEKHLESERVLKFFESLSAHFEADENAAEVLDAFRENFKWFESYYKKYSQKEFLEMMKKVIEAILKRPQSPETLAIFATRTTGNPHFFDHDKDAGKIFLKLLSILSGKEFPQNAEEKSELLFDNNILIDELSNWCLLYNIGGYVEDGKEDEGLRCFGSQKKPLILPLYTIKDYRGFFAYSNKLVIVENPAVFSAIVQKVPEVSAVCTNGHLRLSCRIVIESIAKTNIELLYSGDFDPEGLLIADRVIQNFGAKPLCMDESHYLLALSQNKIDERRLEMLKNIESAQLQSVCRKMKELQLAGYQERIVDRIVEELQN</sequence>
<organism evidence="3 4">
    <name type="scientific">Caldicellulosiruptor morganii</name>
    <dbReference type="NCBI Taxonomy" id="1387555"/>
    <lineage>
        <taxon>Bacteria</taxon>
        <taxon>Bacillati</taxon>
        <taxon>Bacillota</taxon>
        <taxon>Bacillota incertae sedis</taxon>
        <taxon>Caldicellulosiruptorales</taxon>
        <taxon>Caldicellulosiruptoraceae</taxon>
        <taxon>Caldicellulosiruptor</taxon>
    </lineage>
</organism>
<keyword evidence="4" id="KW-1185">Reference proteome</keyword>
<proteinExistence type="predicted"/>
<evidence type="ECO:0000313" key="4">
    <source>
        <dbReference type="Proteomes" id="UP001164909"/>
    </source>
</evidence>
<dbReference type="InterPro" id="IPR024465">
    <property type="entry name" value="DUF2399"/>
</dbReference>
<dbReference type="Pfam" id="PF09664">
    <property type="entry name" value="DUF2399"/>
    <property type="match status" value="1"/>
</dbReference>
<name>A0ABY7BR72_9FIRM</name>
<feature type="domain" description="Conserved hypothetical protein CHP02679 N terminus" evidence="2">
    <location>
        <begin position="37"/>
        <end position="244"/>
    </location>
</feature>
<evidence type="ECO:0000259" key="2">
    <source>
        <dbReference type="Pfam" id="PF11796"/>
    </source>
</evidence>
<dbReference type="Proteomes" id="UP001164909">
    <property type="component" value="Chromosome"/>
</dbReference>
<evidence type="ECO:0000313" key="3">
    <source>
        <dbReference type="EMBL" id="WAM33969.1"/>
    </source>
</evidence>
<reference evidence="3" key="1">
    <citation type="submission" date="2022-12" db="EMBL/GenBank/DDBJ databases">
        <authorList>
            <person name="Bing R.G."/>
            <person name="Willard D.J."/>
            <person name="Manesh M.J.H."/>
            <person name="Laemthong T."/>
            <person name="Crosby J.R."/>
            <person name="Kelly R.M."/>
        </authorList>
    </citation>
    <scope>NUCLEOTIDE SEQUENCE</scope>
    <source>
        <strain evidence="3">DSM 8990</strain>
    </source>
</reference>
<dbReference type="EMBL" id="CP113865">
    <property type="protein sequence ID" value="WAM33969.1"/>
    <property type="molecule type" value="Genomic_DNA"/>
</dbReference>
<feature type="domain" description="DUF2399" evidence="1">
    <location>
        <begin position="269"/>
        <end position="418"/>
    </location>
</feature>
<protein>
    <submittedName>
        <fullName evidence="3">TIGR02679 domain-containing protein</fullName>
    </submittedName>
</protein>
<dbReference type="InterPro" id="IPR024466">
    <property type="entry name" value="CHP02679_N"/>
</dbReference>
<dbReference type="CDD" id="cd00188">
    <property type="entry name" value="TOPRIM"/>
    <property type="match status" value="1"/>
</dbReference>
<evidence type="ECO:0000259" key="1">
    <source>
        <dbReference type="Pfam" id="PF09664"/>
    </source>
</evidence>
<accession>A0ABY7BR72</accession>